<keyword evidence="2" id="KW-1185">Reference proteome</keyword>
<dbReference type="AlphaFoldDB" id="Q7NS79"/>
<evidence type="ECO:0000313" key="1">
    <source>
        <dbReference type="EMBL" id="AAQ61209.1"/>
    </source>
</evidence>
<dbReference type="KEGG" id="cvi:CV_3547"/>
<organism evidence="1 2">
    <name type="scientific">Chromobacterium violaceum (strain ATCC 12472 / DSM 30191 / JCM 1249 / CCUG 213 / NBRC 12614 / NCIMB 9131 / NCTC 9757 / MK)</name>
    <dbReference type="NCBI Taxonomy" id="243365"/>
    <lineage>
        <taxon>Bacteria</taxon>
        <taxon>Pseudomonadati</taxon>
        <taxon>Pseudomonadota</taxon>
        <taxon>Betaproteobacteria</taxon>
        <taxon>Neisseriales</taxon>
        <taxon>Chromobacteriaceae</taxon>
        <taxon>Chromobacterium</taxon>
    </lineage>
</organism>
<sequence length="87" mass="10017">MSSRIVAKVCNDILNGCVLLRSAGLGMLRLNDFATGRALLLFCWRVWLWVEMKLKSGRYGCNRAQDAYSIAEAWMHVEIYYLITRVD</sequence>
<accession>Q7NS79</accession>
<dbReference type="HOGENOM" id="CLU_2477757_0_0_4"/>
<name>Q7NS79_CHRVO</name>
<evidence type="ECO:0000313" key="2">
    <source>
        <dbReference type="Proteomes" id="UP000001424"/>
    </source>
</evidence>
<reference evidence="1 2" key="1">
    <citation type="journal article" date="2003" name="Proc. Natl. Acad. Sci. U.S.A.">
        <title>The complete genome sequence of Chromobacterium violaceum reveals remarkable and exploitable bacterial adaptability.</title>
        <authorList>
            <person name="Vasconcelos A.T.R."/>
            <person name="de Almeida D.F."/>
            <person name="Almeida F.C."/>
            <person name="de Almeida L.G.P."/>
            <person name="de Almeida R."/>
            <person name="Goncalves J.A.A."/>
            <person name="Andrade E.M."/>
            <person name="Antonio R.V."/>
            <person name="Araripe J."/>
            <person name="de Araujo M.F.F."/>
            <person name="Filho S.A."/>
            <person name="Azevedo V."/>
            <person name="Batista A.J."/>
            <person name="Bataus L.A.M."/>
            <person name="Batista J.S."/>
            <person name="Belo A."/>
            <person name="vander Berg C."/>
            <person name="Blamey J."/>
            <person name="Bogo M."/>
            <person name="Bonato S."/>
            <person name="Bordignon J."/>
            <person name="Brito C.A."/>
            <person name="Brocchi M."/>
            <person name="Burity H.A."/>
            <person name="Camargo A.A."/>
            <person name="Cardoso D.D.P."/>
            <person name="Carneiro N.P."/>
            <person name="Carraro D.M."/>
            <person name="Carvalho C.M.B."/>
            <person name="Cascardo J.C.M."/>
            <person name="Cavada B.S."/>
            <person name="Chueire L.M.O."/>
            <person name="Pasa T.B.C."/>
            <person name="Duran N."/>
            <person name="Fagundes N."/>
            <person name="Falcao C.L."/>
            <person name="Fantinatti F."/>
            <person name="Farias I.P."/>
            <person name="Felipe M.S.S."/>
            <person name="Ferrari L.P."/>
            <person name="Ferro J.A."/>
            <person name="Ferro M.I.T."/>
            <person name="Franco G.R."/>
            <person name="Freitas N.S.A."/>
            <person name="Furlan L.R."/>
            <person name="Gazzinelli R.T."/>
            <person name="Gomes E.A."/>
            <person name="Goncalves P.R."/>
            <person name="Grangeiro T.B."/>
            <person name="Grattapaglia D."/>
            <person name="Grisard E.C."/>
            <person name="Guimaraes C.T."/>
            <person name="Hanna E.S."/>
            <person name="Hungria M."/>
            <person name="Jardim S.N."/>
            <person name="Laurino J."/>
            <person name="Leoi L.C.T."/>
            <person name="Fassarella L."/>
            <person name="Lima A."/>
            <person name="Loureiro M.F."/>
            <person name="Lyra M.C.P."/>
            <person name="Macedo M."/>
            <person name="Madeira H.M.F."/>
            <person name="Manfio G.P."/>
            <person name="Maranhao A.Q."/>
            <person name="Martins W.S."/>
            <person name="di Mauro S.M.Z."/>
            <person name="de Medeiros S.R.B."/>
            <person name="Meissner R.D.V."/>
            <person name="Menck C.F.M."/>
            <person name="Moreira M.A.M."/>
            <person name="Nascimento F.F."/>
            <person name="Nicolas M.F."/>
            <person name="Oliveira J.G."/>
            <person name="Oliveira S.C."/>
            <person name="Paixao R.F.C."/>
            <person name="Parente J.A."/>
            <person name="Pedrosa F.O."/>
            <person name="Pena S.J.D."/>
            <person name="Perreira J.O."/>
            <person name="Perreira M."/>
            <person name="Pinto L.S.R.C."/>
            <person name="Pinto L.S."/>
            <person name="Porto J.I.R."/>
            <person name="Potrich D.P."/>
            <person name="Neto C.E.R."/>
            <person name="Reis A.M.M."/>
            <person name="Rigo L.U."/>
            <person name="Rondinelli E."/>
            <person name="dos Santos E.B.P."/>
            <person name="Santos F.R."/>
            <person name="Schneider M.P.C."/>
            <person name="Seuanez H.N."/>
            <person name="Silva A.M.R."/>
            <person name="da Silva A.L.C."/>
            <person name="Silva D.W."/>
            <person name="Silva R."/>
            <person name="Simoes I.C."/>
            <person name="Simon D."/>
            <person name="Soares C.M.A."/>
            <person name="Soares R.B.A."/>
            <person name="Souza E.M."/>
            <person name="Souza K.R.L."/>
            <person name="Souza R.C."/>
            <person name="Steffens M.B.R."/>
            <person name="Steindel M."/>
            <person name="Teixeira S.R."/>
            <person name="Urmenyi T."/>
            <person name="Vettore A."/>
            <person name="Wassem R."/>
            <person name="Zaha A."/>
            <person name="Simpson A.J.G."/>
        </authorList>
    </citation>
    <scope>NUCLEOTIDE SEQUENCE [LARGE SCALE GENOMIC DNA]</scope>
    <source>
        <strain evidence="2">ATCC 12472 / DSM 30191 / JCM 1249 / NBRC 12614 / NCIMB 9131 / NCTC 9757</strain>
    </source>
</reference>
<protein>
    <submittedName>
        <fullName evidence="1">Uncharacterized protein</fullName>
    </submittedName>
</protein>
<proteinExistence type="predicted"/>
<dbReference type="Proteomes" id="UP000001424">
    <property type="component" value="Chromosome"/>
</dbReference>
<dbReference type="EMBL" id="AE016825">
    <property type="protein sequence ID" value="AAQ61209.1"/>
    <property type="molecule type" value="Genomic_DNA"/>
</dbReference>
<gene>
    <name evidence="1" type="ordered locus">CV_3547</name>
</gene>